<dbReference type="PRINTS" id="PR00601">
    <property type="entry name" value="BACFERRITIN"/>
</dbReference>
<keyword evidence="4" id="KW-0349">Heme</keyword>
<dbReference type="EC" id="1.16.3.1" evidence="7"/>
<feature type="binding site" evidence="8">
    <location>
        <position position="49"/>
    </location>
    <ligand>
        <name>Fe cation</name>
        <dbReference type="ChEBI" id="CHEBI:24875"/>
        <label>3</label>
    </ligand>
</feature>
<organism evidence="10 11">
    <name type="scientific">Rhodalgimonas zhirmunskyi</name>
    <dbReference type="NCBI Taxonomy" id="2964767"/>
    <lineage>
        <taxon>Bacteria</taxon>
        <taxon>Pseudomonadati</taxon>
        <taxon>Pseudomonadota</taxon>
        <taxon>Alphaproteobacteria</taxon>
        <taxon>Rhodobacterales</taxon>
        <taxon>Roseobacteraceae</taxon>
        <taxon>Rhodalgimonas</taxon>
    </lineage>
</organism>
<comment type="catalytic activity">
    <reaction evidence="7">
        <text>4 Fe(2+) + O2 + 4 H(+) = 4 Fe(3+) + 2 H2O</text>
        <dbReference type="Rhea" id="RHEA:11148"/>
        <dbReference type="ChEBI" id="CHEBI:15377"/>
        <dbReference type="ChEBI" id="CHEBI:15378"/>
        <dbReference type="ChEBI" id="CHEBI:15379"/>
        <dbReference type="ChEBI" id="CHEBI:29033"/>
        <dbReference type="ChEBI" id="CHEBI:29034"/>
        <dbReference type="EC" id="1.16.3.1"/>
    </reaction>
</comment>
<proteinExistence type="inferred from homology"/>
<feature type="binding site" evidence="8">
    <location>
        <position position="17"/>
    </location>
    <ligand>
        <name>Fe cation</name>
        <dbReference type="ChEBI" id="CHEBI:24875"/>
        <label>1</label>
    </ligand>
</feature>
<dbReference type="Gene3D" id="1.20.1260.10">
    <property type="match status" value="1"/>
</dbReference>
<dbReference type="Proteomes" id="UP001227162">
    <property type="component" value="Unassembled WGS sequence"/>
</dbReference>
<evidence type="ECO:0000256" key="2">
    <source>
        <dbReference type="ARBA" id="ARBA00008093"/>
    </source>
</evidence>
<evidence type="ECO:0000256" key="8">
    <source>
        <dbReference type="PIRSR" id="PIRSR002560-1"/>
    </source>
</evidence>
<dbReference type="GO" id="GO:0006879">
    <property type="term" value="P:intracellular iron ion homeostasis"/>
    <property type="evidence" value="ECO:0007669"/>
    <property type="project" value="UniProtKB-KW"/>
</dbReference>
<evidence type="ECO:0000259" key="9">
    <source>
        <dbReference type="PROSITE" id="PS50905"/>
    </source>
</evidence>
<comment type="function">
    <text evidence="7">Iron-storage protein, whose ferroxidase center binds Fe(2+), oxidizes it using dioxygen to Fe(3+), and participates in the subsequent Fe(3+) oxide mineral core formation within the central cavity of the BFR protein shell.</text>
</comment>
<sequence>MPNDTVLKNLNTALQMELTAAHQYQLHAHVLDDWGLDKLAAKMREEFEEETGHSNRFLERIFDLGGEPEMAFANTPKVSKSLTDMFQSDLDDEKDAVKFYTQASKQAYEADDLASKALFEEIAIEEVGHANWLDQQLGLIDRIGEERYASKYISGDEEEE</sequence>
<feature type="binding site" evidence="8">
    <location>
        <position position="50"/>
    </location>
    <ligand>
        <name>Fe cation</name>
        <dbReference type="ChEBI" id="CHEBI:24875"/>
        <label>2</label>
    </ligand>
</feature>
<dbReference type="CDD" id="cd00907">
    <property type="entry name" value="Bacterioferritin"/>
    <property type="match status" value="1"/>
</dbReference>
<reference evidence="10" key="2">
    <citation type="submission" date="2023-04" db="EMBL/GenBank/DDBJ databases">
        <title>'Rhodoalgimonas zhirmunskyi' gen. nov., isolated from a red alga.</title>
        <authorList>
            <person name="Nedashkovskaya O.I."/>
            <person name="Otstavnykh N.Y."/>
            <person name="Bystritskaya E.P."/>
            <person name="Balabanova L.A."/>
            <person name="Isaeva M.P."/>
        </authorList>
    </citation>
    <scope>NUCLEOTIDE SEQUENCE</scope>
    <source>
        <strain evidence="10">10Alg 79</strain>
    </source>
</reference>
<dbReference type="Pfam" id="PF00210">
    <property type="entry name" value="Ferritin"/>
    <property type="match status" value="1"/>
</dbReference>
<dbReference type="InterPro" id="IPR009078">
    <property type="entry name" value="Ferritin-like_SF"/>
</dbReference>
<keyword evidence="3 7" id="KW-0409">Iron storage</keyword>
<comment type="cofactor">
    <cofactor evidence="1">
        <name>heme b</name>
        <dbReference type="ChEBI" id="CHEBI:60344"/>
    </cofactor>
</comment>
<dbReference type="AlphaFoldDB" id="A0AAJ1U6E9"/>
<evidence type="ECO:0000256" key="7">
    <source>
        <dbReference type="PIRNR" id="PIRNR002560"/>
    </source>
</evidence>
<dbReference type="GO" id="GO:0006826">
    <property type="term" value="P:iron ion transport"/>
    <property type="evidence" value="ECO:0007669"/>
    <property type="project" value="InterPro"/>
</dbReference>
<evidence type="ECO:0000256" key="5">
    <source>
        <dbReference type="ARBA" id="ARBA00022723"/>
    </source>
</evidence>
<dbReference type="InterPro" id="IPR009040">
    <property type="entry name" value="Ferritin-like_diiron"/>
</dbReference>
<evidence type="ECO:0000256" key="1">
    <source>
        <dbReference type="ARBA" id="ARBA00001970"/>
    </source>
</evidence>
<dbReference type="EMBL" id="JANFFA010000001">
    <property type="protein sequence ID" value="MDQ2093884.1"/>
    <property type="molecule type" value="Genomic_DNA"/>
</dbReference>
<feature type="binding site" evidence="8">
    <location>
        <position position="50"/>
    </location>
    <ligand>
        <name>Fe cation</name>
        <dbReference type="ChEBI" id="CHEBI:24875"/>
        <label>1</label>
    </ligand>
</feature>
<dbReference type="GO" id="GO:0020037">
    <property type="term" value="F:heme binding"/>
    <property type="evidence" value="ECO:0007669"/>
    <property type="project" value="TreeGrafter"/>
</dbReference>
<protein>
    <recommendedName>
        <fullName evidence="7">Bacterioferritin</fullName>
        <ecNumber evidence="7">1.16.3.1</ecNumber>
    </recommendedName>
</protein>
<dbReference type="GO" id="GO:0008199">
    <property type="term" value="F:ferric iron binding"/>
    <property type="evidence" value="ECO:0007669"/>
    <property type="project" value="InterPro"/>
</dbReference>
<feature type="binding site" evidence="8">
    <location>
        <position position="93"/>
    </location>
    <ligand>
        <name>Fe cation</name>
        <dbReference type="ChEBI" id="CHEBI:24875"/>
        <label>2</label>
    </ligand>
</feature>
<evidence type="ECO:0000256" key="3">
    <source>
        <dbReference type="ARBA" id="ARBA00022434"/>
    </source>
</evidence>
<dbReference type="InterPro" id="IPR012347">
    <property type="entry name" value="Ferritin-like"/>
</dbReference>
<keyword evidence="6 7" id="KW-0408">Iron</keyword>
<name>A0AAJ1U6E9_9RHOB</name>
<accession>A0AAJ1U6E9</accession>
<comment type="caution">
    <text evidence="10">The sequence shown here is derived from an EMBL/GenBank/DDBJ whole genome shotgun (WGS) entry which is preliminary data.</text>
</comment>
<gene>
    <name evidence="10" type="ORF">NOI20_07155</name>
</gene>
<feature type="domain" description="Ferritin-like diiron" evidence="9">
    <location>
        <begin position="1"/>
        <end position="144"/>
    </location>
</feature>
<evidence type="ECO:0000313" key="10">
    <source>
        <dbReference type="EMBL" id="MDQ2093884.1"/>
    </source>
</evidence>
<feature type="binding site" evidence="8">
    <location>
        <position position="126"/>
    </location>
    <ligand>
        <name>Fe cation</name>
        <dbReference type="ChEBI" id="CHEBI:24875"/>
        <label>1</label>
    </ligand>
</feature>
<keyword evidence="5 7" id="KW-0479">Metal-binding</keyword>
<evidence type="ECO:0000256" key="6">
    <source>
        <dbReference type="ARBA" id="ARBA00023004"/>
    </source>
</evidence>
<feature type="binding site" evidence="8">
    <location>
        <position position="129"/>
    </location>
    <ligand>
        <name>Fe cation</name>
        <dbReference type="ChEBI" id="CHEBI:24875"/>
        <label>2</label>
    </ligand>
</feature>
<dbReference type="SUPFAM" id="SSF47240">
    <property type="entry name" value="Ferritin-like"/>
    <property type="match status" value="1"/>
</dbReference>
<dbReference type="RefSeq" id="WP_317625461.1">
    <property type="nucleotide sequence ID" value="NZ_JANFFA010000001.1"/>
</dbReference>
<feature type="binding site" evidence="8">
    <location>
        <position position="126"/>
    </location>
    <ligand>
        <name>Fe cation</name>
        <dbReference type="ChEBI" id="CHEBI:24875"/>
        <label>2</label>
    </ligand>
</feature>
<dbReference type="PANTHER" id="PTHR30295:SF0">
    <property type="entry name" value="BACTERIOFERRITIN"/>
    <property type="match status" value="1"/>
</dbReference>
<feature type="binding site" evidence="8">
    <location>
        <position position="53"/>
    </location>
    <ligand>
        <name>Fe cation</name>
        <dbReference type="ChEBI" id="CHEBI:24875"/>
        <label>1</label>
    </ligand>
</feature>
<dbReference type="InterPro" id="IPR002024">
    <property type="entry name" value="Bacterioferritin"/>
</dbReference>
<dbReference type="GO" id="GO:0004322">
    <property type="term" value="F:ferroxidase activity"/>
    <property type="evidence" value="ECO:0007669"/>
    <property type="project" value="UniProtKB-EC"/>
</dbReference>
<evidence type="ECO:0000313" key="11">
    <source>
        <dbReference type="Proteomes" id="UP001227162"/>
    </source>
</evidence>
<dbReference type="PROSITE" id="PS50905">
    <property type="entry name" value="FERRITIN_LIKE"/>
    <property type="match status" value="1"/>
</dbReference>
<dbReference type="PIRSF" id="PIRSF002560">
    <property type="entry name" value="Bacterioferritin"/>
    <property type="match status" value="1"/>
</dbReference>
<evidence type="ECO:0000256" key="4">
    <source>
        <dbReference type="ARBA" id="ARBA00022617"/>
    </source>
</evidence>
<dbReference type="InterPro" id="IPR008331">
    <property type="entry name" value="Ferritin_DPS_dom"/>
</dbReference>
<reference evidence="10" key="1">
    <citation type="submission" date="2022-07" db="EMBL/GenBank/DDBJ databases">
        <authorList>
            <person name="Otstavnykh N."/>
            <person name="Isaeva M."/>
            <person name="Bystritskaya E."/>
        </authorList>
    </citation>
    <scope>NUCLEOTIDE SEQUENCE</scope>
    <source>
        <strain evidence="10">10Alg 79</strain>
    </source>
</reference>
<dbReference type="GO" id="GO:0005829">
    <property type="term" value="C:cytosol"/>
    <property type="evidence" value="ECO:0007669"/>
    <property type="project" value="TreeGrafter"/>
</dbReference>
<keyword evidence="11" id="KW-1185">Reference proteome</keyword>
<dbReference type="PANTHER" id="PTHR30295">
    <property type="entry name" value="BACTERIOFERRITIN"/>
    <property type="match status" value="1"/>
</dbReference>
<comment type="similarity">
    <text evidence="2 7">Belongs to the bacterioferritin family.</text>
</comment>